<sequence length="208" mass="23823">MVRTTTGRVYFSCLATAGHLPPTTREDGMKPISLNPQGFRPFVLNIRCPTTALTSLSLLWIMRHFESEFGKISYFKFPKDPHTEWYRGFGFIHFADKSAGMTCLEAGPIHEVSVPTLPLHSLKHGHLRLSDFINPQSRTQYEIIKCFVEQGRQSNQNGIEQRPTIDTINLRAHQSINHEELKKQLQDFGGFFDGLLYKKRSKGFENPN</sequence>
<dbReference type="OrthoDB" id="2496068at2759"/>
<accession>A0A9P6NCD6</accession>
<protein>
    <recommendedName>
        <fullName evidence="3">RRM domain-containing protein</fullName>
    </recommendedName>
</protein>
<evidence type="ECO:0000313" key="1">
    <source>
        <dbReference type="EMBL" id="KAG0141662.1"/>
    </source>
</evidence>
<dbReference type="InterPro" id="IPR035979">
    <property type="entry name" value="RBD_domain_sf"/>
</dbReference>
<dbReference type="SUPFAM" id="SSF54928">
    <property type="entry name" value="RNA-binding domain, RBD"/>
    <property type="match status" value="1"/>
</dbReference>
<evidence type="ECO:0008006" key="3">
    <source>
        <dbReference type="Google" id="ProtNLM"/>
    </source>
</evidence>
<evidence type="ECO:0000313" key="2">
    <source>
        <dbReference type="Proteomes" id="UP000886653"/>
    </source>
</evidence>
<gene>
    <name evidence="1" type="ORF">CROQUDRAFT_272799</name>
</gene>
<dbReference type="GO" id="GO:0003676">
    <property type="term" value="F:nucleic acid binding"/>
    <property type="evidence" value="ECO:0007669"/>
    <property type="project" value="InterPro"/>
</dbReference>
<name>A0A9P6NCD6_9BASI</name>
<dbReference type="EMBL" id="MU167376">
    <property type="protein sequence ID" value="KAG0141662.1"/>
    <property type="molecule type" value="Genomic_DNA"/>
</dbReference>
<dbReference type="Gene3D" id="3.30.70.330">
    <property type="match status" value="1"/>
</dbReference>
<dbReference type="Proteomes" id="UP000886653">
    <property type="component" value="Unassembled WGS sequence"/>
</dbReference>
<comment type="caution">
    <text evidence="1">The sequence shown here is derived from an EMBL/GenBank/DDBJ whole genome shotgun (WGS) entry which is preliminary data.</text>
</comment>
<dbReference type="InterPro" id="IPR012677">
    <property type="entry name" value="Nucleotide-bd_a/b_plait_sf"/>
</dbReference>
<proteinExistence type="predicted"/>
<dbReference type="AlphaFoldDB" id="A0A9P6NCD6"/>
<reference evidence="1" key="1">
    <citation type="submission" date="2013-11" db="EMBL/GenBank/DDBJ databases">
        <title>Genome sequence of the fusiform rust pathogen reveals effectors for host alternation and coevolution with pine.</title>
        <authorList>
            <consortium name="DOE Joint Genome Institute"/>
            <person name="Smith K."/>
            <person name="Pendleton A."/>
            <person name="Kubisiak T."/>
            <person name="Anderson C."/>
            <person name="Salamov A."/>
            <person name="Aerts A."/>
            <person name="Riley R."/>
            <person name="Clum A."/>
            <person name="Lindquist E."/>
            <person name="Ence D."/>
            <person name="Campbell M."/>
            <person name="Kronenberg Z."/>
            <person name="Feau N."/>
            <person name="Dhillon B."/>
            <person name="Hamelin R."/>
            <person name="Burleigh J."/>
            <person name="Smith J."/>
            <person name="Yandell M."/>
            <person name="Nelson C."/>
            <person name="Grigoriev I."/>
            <person name="Davis J."/>
        </authorList>
    </citation>
    <scope>NUCLEOTIDE SEQUENCE</scope>
    <source>
        <strain evidence="1">G11</strain>
    </source>
</reference>
<keyword evidence="2" id="KW-1185">Reference proteome</keyword>
<organism evidence="1 2">
    <name type="scientific">Cronartium quercuum f. sp. fusiforme G11</name>
    <dbReference type="NCBI Taxonomy" id="708437"/>
    <lineage>
        <taxon>Eukaryota</taxon>
        <taxon>Fungi</taxon>
        <taxon>Dikarya</taxon>
        <taxon>Basidiomycota</taxon>
        <taxon>Pucciniomycotina</taxon>
        <taxon>Pucciniomycetes</taxon>
        <taxon>Pucciniales</taxon>
        <taxon>Coleosporiaceae</taxon>
        <taxon>Cronartium</taxon>
    </lineage>
</organism>